<dbReference type="EMBL" id="BMQW01000009">
    <property type="protein sequence ID" value="GGP95481.1"/>
    <property type="molecule type" value="Genomic_DNA"/>
</dbReference>
<reference evidence="2" key="1">
    <citation type="journal article" date="2019" name="Int. J. Syst. Evol. Microbiol.">
        <title>The Global Catalogue of Microorganisms (GCM) 10K type strain sequencing project: providing services to taxonomists for standard genome sequencing and annotation.</title>
        <authorList>
            <consortium name="The Broad Institute Genomics Platform"/>
            <consortium name="The Broad Institute Genome Sequencing Center for Infectious Disease"/>
            <person name="Wu L."/>
            <person name="Ma J."/>
        </authorList>
    </citation>
    <scope>NUCLEOTIDE SEQUENCE [LARGE SCALE GENOMIC DNA]</scope>
    <source>
        <strain evidence="2">JCM 32305</strain>
    </source>
</reference>
<protein>
    <recommendedName>
        <fullName evidence="3">Glycosyltransferase 2-like domain-containing protein</fullName>
    </recommendedName>
</protein>
<organism evidence="1 2">
    <name type="scientific">Shewanella ulleungensis</name>
    <dbReference type="NCBI Taxonomy" id="2282699"/>
    <lineage>
        <taxon>Bacteria</taxon>
        <taxon>Pseudomonadati</taxon>
        <taxon>Pseudomonadota</taxon>
        <taxon>Gammaproteobacteria</taxon>
        <taxon>Alteromonadales</taxon>
        <taxon>Shewanellaceae</taxon>
        <taxon>Shewanella</taxon>
    </lineage>
</organism>
<evidence type="ECO:0000313" key="2">
    <source>
        <dbReference type="Proteomes" id="UP000654004"/>
    </source>
</evidence>
<sequence>MMKISPVIISLTSYAERINVVHLVIESLKKQTYQVDKIVLWLDEAEINRQQLPSALAALEDELFEVRFCPNYKSYKKLVPSLQIFPDAHIITFDDDIIIPANVVQAFVDAHQRHPNTVIASRGRLMITNEHGFFEGYDKWTLLNNDSEVMAPFGILPIGYGGVLYPNGSLDLEVTNVDQFKALADNADDIWFKCMSLLKYTPTLILPRIVSDKFKVIDNTQESALYLTVNTDDRNGKCLQAIAQAYPELSTLFKSTSFPNVTIDNRLLNQLLSRPNLFDSSEKAVSFFRDAAMKIEHSHLNLAYQLMLIARKYRPQGPLINRKISEYKAKMKQ</sequence>
<keyword evidence="2" id="KW-1185">Reference proteome</keyword>
<dbReference type="Proteomes" id="UP000654004">
    <property type="component" value="Unassembled WGS sequence"/>
</dbReference>
<evidence type="ECO:0000313" key="1">
    <source>
        <dbReference type="EMBL" id="GGP95481.1"/>
    </source>
</evidence>
<dbReference type="InterPro" id="IPR029044">
    <property type="entry name" value="Nucleotide-diphossugar_trans"/>
</dbReference>
<accession>A0ABQ2QV49</accession>
<name>A0ABQ2QV49_9GAMM</name>
<comment type="caution">
    <text evidence="1">The sequence shown here is derived from an EMBL/GenBank/DDBJ whole genome shotgun (WGS) entry which is preliminary data.</text>
</comment>
<dbReference type="SUPFAM" id="SSF53448">
    <property type="entry name" value="Nucleotide-diphospho-sugar transferases"/>
    <property type="match status" value="1"/>
</dbReference>
<gene>
    <name evidence="1" type="ORF">GCM10009410_31890</name>
</gene>
<dbReference type="RefSeq" id="WP_188957962.1">
    <property type="nucleotide sequence ID" value="NZ_BMQW01000009.1"/>
</dbReference>
<evidence type="ECO:0008006" key="3">
    <source>
        <dbReference type="Google" id="ProtNLM"/>
    </source>
</evidence>
<proteinExistence type="predicted"/>